<organism evidence="2 3">
    <name type="scientific">Puccinia sorghi</name>
    <dbReference type="NCBI Taxonomy" id="27349"/>
    <lineage>
        <taxon>Eukaryota</taxon>
        <taxon>Fungi</taxon>
        <taxon>Dikarya</taxon>
        <taxon>Basidiomycota</taxon>
        <taxon>Pucciniomycotina</taxon>
        <taxon>Pucciniomycetes</taxon>
        <taxon>Pucciniales</taxon>
        <taxon>Pucciniaceae</taxon>
        <taxon>Puccinia</taxon>
    </lineage>
</organism>
<keyword evidence="3" id="KW-1185">Reference proteome</keyword>
<keyword evidence="1" id="KW-0472">Membrane</keyword>
<comment type="caution">
    <text evidence="2">The sequence shown here is derived from an EMBL/GenBank/DDBJ whole genome shotgun (WGS) entry which is preliminary data.</text>
</comment>
<keyword evidence="1" id="KW-0812">Transmembrane</keyword>
<keyword evidence="1" id="KW-1133">Transmembrane helix</keyword>
<dbReference type="Proteomes" id="UP000037035">
    <property type="component" value="Unassembled WGS sequence"/>
</dbReference>
<sequence length="138" mass="16082">MYYKFPKQAFSYLNFVSKGLSHACVMYLPCDILYVILCLEFICAVIFNDLLHQHKNNLLFLVITMAAFLCTTLKDQKQRSLRHSRILLHIDATERSQKKYFLEVLNLNHKHNADNIFFQICAGATDSSSTVVKLWVIY</sequence>
<gene>
    <name evidence="2" type="ORF">VP01_1609g13</name>
</gene>
<dbReference type="AlphaFoldDB" id="A0A0L6VHC0"/>
<evidence type="ECO:0000313" key="2">
    <source>
        <dbReference type="EMBL" id="KNZ60119.1"/>
    </source>
</evidence>
<name>A0A0L6VHC0_9BASI</name>
<proteinExistence type="predicted"/>
<protein>
    <submittedName>
        <fullName evidence="2">Uncharacterized protein</fullName>
    </submittedName>
</protein>
<dbReference type="VEuPathDB" id="FungiDB:VP01_1609g13"/>
<accession>A0A0L6VHC0</accession>
<feature type="transmembrane region" description="Helical" evidence="1">
    <location>
        <begin position="57"/>
        <end position="73"/>
    </location>
</feature>
<evidence type="ECO:0000256" key="1">
    <source>
        <dbReference type="SAM" id="Phobius"/>
    </source>
</evidence>
<dbReference type="EMBL" id="LAVV01006403">
    <property type="protein sequence ID" value="KNZ60119.1"/>
    <property type="molecule type" value="Genomic_DNA"/>
</dbReference>
<reference evidence="2 3" key="1">
    <citation type="submission" date="2015-08" db="EMBL/GenBank/DDBJ databases">
        <title>Next Generation Sequencing and Analysis of the Genome of Puccinia sorghi L Schw, the Causal Agent of Maize Common Rust.</title>
        <authorList>
            <person name="Rochi L."/>
            <person name="Burguener G."/>
            <person name="Darino M."/>
            <person name="Turjanski A."/>
            <person name="Kreff E."/>
            <person name="Dieguez M.J."/>
            <person name="Sacco F."/>
        </authorList>
    </citation>
    <scope>NUCLEOTIDE SEQUENCE [LARGE SCALE GENOMIC DNA]</scope>
    <source>
        <strain evidence="2 3">RO10H11247</strain>
    </source>
</reference>
<feature type="transmembrane region" description="Helical" evidence="1">
    <location>
        <begin position="32"/>
        <end position="51"/>
    </location>
</feature>
<evidence type="ECO:0000313" key="3">
    <source>
        <dbReference type="Proteomes" id="UP000037035"/>
    </source>
</evidence>